<dbReference type="EMBL" id="MU971360">
    <property type="protein sequence ID" value="KAK9238119.1"/>
    <property type="molecule type" value="Genomic_DNA"/>
</dbReference>
<reference evidence="2" key="1">
    <citation type="journal article" date="2024" name="Front. Bioeng. Biotechnol.">
        <title>Genome-scale model development and genomic sequencing of the oleaginous clade Lipomyces.</title>
        <authorList>
            <person name="Czajka J.J."/>
            <person name="Han Y."/>
            <person name="Kim J."/>
            <person name="Mondo S.J."/>
            <person name="Hofstad B.A."/>
            <person name="Robles A."/>
            <person name="Haridas S."/>
            <person name="Riley R."/>
            <person name="LaButti K."/>
            <person name="Pangilinan J."/>
            <person name="Andreopoulos W."/>
            <person name="Lipzen A."/>
            <person name="Yan J."/>
            <person name="Wang M."/>
            <person name="Ng V."/>
            <person name="Grigoriev I.V."/>
            <person name="Spatafora J.W."/>
            <person name="Magnuson J.K."/>
            <person name="Baker S.E."/>
            <person name="Pomraning K.R."/>
        </authorList>
    </citation>
    <scope>NUCLEOTIDE SEQUENCE [LARGE SCALE GENOMIC DNA]</scope>
    <source>
        <strain evidence="2">CBS 7786</strain>
    </source>
</reference>
<accession>A0ACC3T315</accession>
<evidence type="ECO:0000313" key="2">
    <source>
        <dbReference type="Proteomes" id="UP001433508"/>
    </source>
</evidence>
<proteinExistence type="predicted"/>
<comment type="caution">
    <text evidence="1">The sequence shown here is derived from an EMBL/GenBank/DDBJ whole genome shotgun (WGS) entry which is preliminary data.</text>
</comment>
<protein>
    <submittedName>
        <fullName evidence="1">Uncharacterized protein</fullName>
    </submittedName>
</protein>
<evidence type="ECO:0000313" key="1">
    <source>
        <dbReference type="EMBL" id="KAK9238119.1"/>
    </source>
</evidence>
<dbReference type="Proteomes" id="UP001433508">
    <property type="component" value="Unassembled WGS sequence"/>
</dbReference>
<organism evidence="1 2">
    <name type="scientific">Lipomyces kononenkoae</name>
    <name type="common">Yeast</name>
    <dbReference type="NCBI Taxonomy" id="34357"/>
    <lineage>
        <taxon>Eukaryota</taxon>
        <taxon>Fungi</taxon>
        <taxon>Dikarya</taxon>
        <taxon>Ascomycota</taxon>
        <taxon>Saccharomycotina</taxon>
        <taxon>Lipomycetes</taxon>
        <taxon>Lipomycetales</taxon>
        <taxon>Lipomycetaceae</taxon>
        <taxon>Lipomyces</taxon>
    </lineage>
</organism>
<sequence length="519" mass="56173">MPVTRSASANVLYAHAADTASMKLATPKSKGPSKKKMATKRSSLIENPSVGNRSVPRISPVLERRPGSKSGPGEVDAMMSNGPLEQGDYDQDYGSDDSFEKSIVWSAKKAKSSAQGAVPINSLPLAPKTNEAKITYSPVLASILAKGLDSADLEPVFMSDKPGHAALDHVCSQSERPGTKISLVQSAQNGAIGQSEAIDSTTIKDVKKLKPSPPNLSKLSNITKQLRQQHRADNRTRPPQETVPETKLMLTSASLTRKPSSRSPRRPTTTVPFSFATDARERNRRKASASHTQSFLGVDSDSIVSSSAPTRPTLQKKRSALLEREKVVKKSLSNLSLRSQYSGKIDMHDYTNKPQPSSRNISAPVMSAPLENDSISPGSKLGTNAANKVNDGKSVRKSLFTSLSFYRSKSDLKYTSMDNSTANGRRETVSVTPFYPTAVKHESSTAVQPTINFPAEYTSADNPLEGGMQALNLEQASQAEVERHHQMAGVDKLRETAAEQGRRTVELWAARQQGRSMAS</sequence>
<gene>
    <name evidence="1" type="ORF">V1525DRAFT_449958</name>
</gene>
<name>A0ACC3T315_LIPKO</name>
<keyword evidence="2" id="KW-1185">Reference proteome</keyword>